<sequence length="61" mass="6889">MGARISGSRRQGERADAQTGERRIKPKKPRGRAYKRAQYNRRFVAAVIGFGKKRGPNSSEK</sequence>
<dbReference type="EMBL" id="CP097506">
    <property type="protein sequence ID" value="URD98965.1"/>
    <property type="molecule type" value="Genomic_DNA"/>
</dbReference>
<reference evidence="5" key="1">
    <citation type="submission" date="2022-05" db="EMBL/GenBank/DDBJ databases">
        <title>The Musa troglodytarum L. genome provides insights into the mechanism of non-climacteric behaviour and enrichment of carotenoids.</title>
        <authorList>
            <person name="Wang J."/>
        </authorList>
    </citation>
    <scope>NUCLEOTIDE SEQUENCE</scope>
    <source>
        <tissue evidence="5">Leaf</tissue>
    </source>
</reference>
<keyword evidence="6" id="KW-1185">Reference proteome</keyword>
<evidence type="ECO:0000256" key="4">
    <source>
        <dbReference type="SAM" id="MobiDB-lite"/>
    </source>
</evidence>
<evidence type="ECO:0000256" key="3">
    <source>
        <dbReference type="RuleBase" id="RU364011"/>
    </source>
</evidence>
<dbReference type="PANTHER" id="PTHR12650:SF28">
    <property type="entry name" value="40S RIBOSOMAL PROTEIN S30"/>
    <property type="match status" value="1"/>
</dbReference>
<evidence type="ECO:0000313" key="5">
    <source>
        <dbReference type="EMBL" id="URD98965.1"/>
    </source>
</evidence>
<dbReference type="GO" id="GO:0006412">
    <property type="term" value="P:translation"/>
    <property type="evidence" value="ECO:0007669"/>
    <property type="project" value="InterPro"/>
</dbReference>
<gene>
    <name evidence="5" type="ORF">MUK42_37093</name>
</gene>
<accession>A0A9E7FLI8</accession>
<comment type="similarity">
    <text evidence="3">Belongs to the eukaryotic ribosomal protein eS30 family.</text>
</comment>
<evidence type="ECO:0000256" key="1">
    <source>
        <dbReference type="ARBA" id="ARBA00022980"/>
    </source>
</evidence>
<feature type="region of interest" description="Disordered" evidence="4">
    <location>
        <begin position="1"/>
        <end position="37"/>
    </location>
</feature>
<keyword evidence="1 3" id="KW-0689">Ribosomal protein</keyword>
<dbReference type="OrthoDB" id="428577at2759"/>
<evidence type="ECO:0000256" key="2">
    <source>
        <dbReference type="ARBA" id="ARBA00023274"/>
    </source>
</evidence>
<keyword evidence="2 3" id="KW-0687">Ribonucleoprotein</keyword>
<organism evidence="5 6">
    <name type="scientific">Musa troglodytarum</name>
    <name type="common">fe'i banana</name>
    <dbReference type="NCBI Taxonomy" id="320322"/>
    <lineage>
        <taxon>Eukaryota</taxon>
        <taxon>Viridiplantae</taxon>
        <taxon>Streptophyta</taxon>
        <taxon>Embryophyta</taxon>
        <taxon>Tracheophyta</taxon>
        <taxon>Spermatophyta</taxon>
        <taxon>Magnoliopsida</taxon>
        <taxon>Liliopsida</taxon>
        <taxon>Zingiberales</taxon>
        <taxon>Musaceae</taxon>
        <taxon>Musa</taxon>
    </lineage>
</organism>
<protein>
    <recommendedName>
        <fullName evidence="3">40S ribosomal protein S30</fullName>
    </recommendedName>
</protein>
<evidence type="ECO:0000313" key="6">
    <source>
        <dbReference type="Proteomes" id="UP001055439"/>
    </source>
</evidence>
<dbReference type="GO" id="GO:0022627">
    <property type="term" value="C:cytosolic small ribosomal subunit"/>
    <property type="evidence" value="ECO:0007669"/>
    <property type="project" value="TreeGrafter"/>
</dbReference>
<name>A0A9E7FLI8_9LILI</name>
<proteinExistence type="inferred from homology"/>
<feature type="compositionally biased region" description="Basic and acidic residues" evidence="4">
    <location>
        <begin position="10"/>
        <end position="23"/>
    </location>
</feature>
<dbReference type="AlphaFoldDB" id="A0A9E7FLI8"/>
<dbReference type="PANTHER" id="PTHR12650">
    <property type="entry name" value="40S RIBOSOMAL PROTEIN S30/UBIQUITIN-LIKE PROTEIN FUBI"/>
    <property type="match status" value="1"/>
</dbReference>
<dbReference type="Proteomes" id="UP001055439">
    <property type="component" value="Chromosome 4"/>
</dbReference>
<dbReference type="Pfam" id="PF04758">
    <property type="entry name" value="Ribosomal_S30"/>
    <property type="match status" value="1"/>
</dbReference>
<dbReference type="GO" id="GO:0003735">
    <property type="term" value="F:structural constituent of ribosome"/>
    <property type="evidence" value="ECO:0007669"/>
    <property type="project" value="UniProtKB-UniRule"/>
</dbReference>
<feature type="compositionally biased region" description="Basic residues" evidence="4">
    <location>
        <begin position="24"/>
        <end position="37"/>
    </location>
</feature>
<dbReference type="InterPro" id="IPR006846">
    <property type="entry name" value="Ribosomal_eS30"/>
</dbReference>